<dbReference type="RefSeq" id="WP_219551960.1">
    <property type="nucleotide sequence ID" value="NZ_JAHKRN010000084.1"/>
</dbReference>
<feature type="compositionally biased region" description="Basic and acidic residues" evidence="1">
    <location>
        <begin position="15"/>
        <end position="25"/>
    </location>
</feature>
<keyword evidence="3" id="KW-1185">Reference proteome</keyword>
<gene>
    <name evidence="2" type="ORF">ACFPUY_42050</name>
</gene>
<dbReference type="EMBL" id="JBHSNW010000038">
    <property type="protein sequence ID" value="MFC5821710.1"/>
    <property type="molecule type" value="Genomic_DNA"/>
</dbReference>
<accession>A0ABW1CAA4</accession>
<feature type="region of interest" description="Disordered" evidence="1">
    <location>
        <begin position="1"/>
        <end position="52"/>
    </location>
</feature>
<protein>
    <submittedName>
        <fullName evidence="2">Uncharacterized protein</fullName>
    </submittedName>
</protein>
<evidence type="ECO:0000313" key="2">
    <source>
        <dbReference type="EMBL" id="MFC5821710.1"/>
    </source>
</evidence>
<evidence type="ECO:0000256" key="1">
    <source>
        <dbReference type="SAM" id="MobiDB-lite"/>
    </source>
</evidence>
<sequence>MRGETLGEQGGRVEPTAREHERRLVGEATGQQAAEGAAERHRHAPGLAATMR</sequence>
<comment type="caution">
    <text evidence="2">The sequence shown here is derived from an EMBL/GenBank/DDBJ whole genome shotgun (WGS) entry which is preliminary data.</text>
</comment>
<reference evidence="3" key="1">
    <citation type="journal article" date="2019" name="Int. J. Syst. Evol. Microbiol.">
        <title>The Global Catalogue of Microorganisms (GCM) 10K type strain sequencing project: providing services to taxonomists for standard genome sequencing and annotation.</title>
        <authorList>
            <consortium name="The Broad Institute Genomics Platform"/>
            <consortium name="The Broad Institute Genome Sequencing Center for Infectious Disease"/>
            <person name="Wu L."/>
            <person name="Ma J."/>
        </authorList>
    </citation>
    <scope>NUCLEOTIDE SEQUENCE [LARGE SCALE GENOMIC DNA]</scope>
    <source>
        <strain evidence="3">CGMCC 4.7106</strain>
    </source>
</reference>
<name>A0ABW1CAA4_9ACTN</name>
<organism evidence="2 3">
    <name type="scientific">Nonomuraea harbinensis</name>
    <dbReference type="NCBI Taxonomy" id="1286938"/>
    <lineage>
        <taxon>Bacteria</taxon>
        <taxon>Bacillati</taxon>
        <taxon>Actinomycetota</taxon>
        <taxon>Actinomycetes</taxon>
        <taxon>Streptosporangiales</taxon>
        <taxon>Streptosporangiaceae</taxon>
        <taxon>Nonomuraea</taxon>
    </lineage>
</organism>
<dbReference type="Proteomes" id="UP001596096">
    <property type="component" value="Unassembled WGS sequence"/>
</dbReference>
<evidence type="ECO:0000313" key="3">
    <source>
        <dbReference type="Proteomes" id="UP001596096"/>
    </source>
</evidence>
<proteinExistence type="predicted"/>